<evidence type="ECO:0000313" key="4">
    <source>
        <dbReference type="EMBL" id="HDP77899.1"/>
    </source>
</evidence>
<dbReference type="PANTHER" id="PTHR43790:SF8">
    <property type="entry name" value="SUGAR ABC TRANSPORTER ATP-BINDING PROTEIN"/>
    <property type="match status" value="1"/>
</dbReference>
<dbReference type="Pfam" id="PF00005">
    <property type="entry name" value="ABC_tran"/>
    <property type="match status" value="1"/>
</dbReference>
<dbReference type="SMART" id="SM00382">
    <property type="entry name" value="AAA"/>
    <property type="match status" value="1"/>
</dbReference>
<feature type="domain" description="ABC transporter" evidence="3">
    <location>
        <begin position="8"/>
        <end position="250"/>
    </location>
</feature>
<gene>
    <name evidence="4" type="ORF">ENN47_06915</name>
</gene>
<protein>
    <submittedName>
        <fullName evidence="4">Sugar ABC transporter ATP-binding protein</fullName>
    </submittedName>
</protein>
<keyword evidence="1" id="KW-0547">Nucleotide-binding</keyword>
<organism evidence="4">
    <name type="scientific">Mesotoga infera</name>
    <dbReference type="NCBI Taxonomy" id="1236046"/>
    <lineage>
        <taxon>Bacteria</taxon>
        <taxon>Thermotogati</taxon>
        <taxon>Thermotogota</taxon>
        <taxon>Thermotogae</taxon>
        <taxon>Kosmotogales</taxon>
        <taxon>Kosmotogaceae</taxon>
        <taxon>Mesotoga</taxon>
    </lineage>
</organism>
<dbReference type="EMBL" id="DSBT01000183">
    <property type="protein sequence ID" value="HDP77899.1"/>
    <property type="molecule type" value="Genomic_DNA"/>
</dbReference>
<dbReference type="PROSITE" id="PS50893">
    <property type="entry name" value="ABC_TRANSPORTER_2"/>
    <property type="match status" value="1"/>
</dbReference>
<name>A0A7C1GR33_9BACT</name>
<dbReference type="CDD" id="cd03216">
    <property type="entry name" value="ABC_Carb_Monos_I"/>
    <property type="match status" value="1"/>
</dbReference>
<dbReference type="GO" id="GO:0005524">
    <property type="term" value="F:ATP binding"/>
    <property type="evidence" value="ECO:0007669"/>
    <property type="project" value="UniProtKB-KW"/>
</dbReference>
<proteinExistence type="predicted"/>
<dbReference type="InterPro" id="IPR003593">
    <property type="entry name" value="AAA+_ATPase"/>
</dbReference>
<dbReference type="PROSITE" id="PS00211">
    <property type="entry name" value="ABC_TRANSPORTER_1"/>
    <property type="match status" value="1"/>
</dbReference>
<evidence type="ECO:0000256" key="2">
    <source>
        <dbReference type="ARBA" id="ARBA00022840"/>
    </source>
</evidence>
<dbReference type="InterPro" id="IPR027417">
    <property type="entry name" value="P-loop_NTPase"/>
</dbReference>
<dbReference type="Proteomes" id="UP000886198">
    <property type="component" value="Unassembled WGS sequence"/>
</dbReference>
<dbReference type="InterPro" id="IPR017871">
    <property type="entry name" value="ABC_transporter-like_CS"/>
</dbReference>
<keyword evidence="2 4" id="KW-0067">ATP-binding</keyword>
<evidence type="ECO:0000256" key="1">
    <source>
        <dbReference type="ARBA" id="ARBA00022741"/>
    </source>
</evidence>
<sequence>MREEKTVLEVRNIKKHFGGVQALRGVDFKLFEKETVALMGDNGAGKSTLIKCISGVYLPDEGDIFIHGEKASIKTPSDARKEGIETVYQDLSLAGQMDLISNMFLGRELIKLNLGIMKILDRKAMEARTRKALESIGVSTVQTLKTETRNLSGGQRQALALSRAVSFGVKILILDEPTAAMGIKESRKIIDLILRLKEQEIPMILISHSVPIVFEVSDRIVIMRQGQIAGELRTAHAKHEDIVSLMVGVGEGFGKEAEK</sequence>
<dbReference type="GO" id="GO:0016887">
    <property type="term" value="F:ATP hydrolysis activity"/>
    <property type="evidence" value="ECO:0007669"/>
    <property type="project" value="InterPro"/>
</dbReference>
<reference evidence="4" key="1">
    <citation type="journal article" date="2020" name="mSystems">
        <title>Genome- and Community-Level Interaction Insights into Carbon Utilization and Element Cycling Functions of Hydrothermarchaeota in Hydrothermal Sediment.</title>
        <authorList>
            <person name="Zhou Z."/>
            <person name="Liu Y."/>
            <person name="Xu W."/>
            <person name="Pan J."/>
            <person name="Luo Z.H."/>
            <person name="Li M."/>
        </authorList>
    </citation>
    <scope>NUCLEOTIDE SEQUENCE [LARGE SCALE GENOMIC DNA]</scope>
    <source>
        <strain evidence="4">SpSt-1179</strain>
    </source>
</reference>
<dbReference type="PANTHER" id="PTHR43790">
    <property type="entry name" value="CARBOHYDRATE TRANSPORT ATP-BINDING PROTEIN MG119-RELATED"/>
    <property type="match status" value="1"/>
</dbReference>
<dbReference type="Gene3D" id="3.40.50.300">
    <property type="entry name" value="P-loop containing nucleotide triphosphate hydrolases"/>
    <property type="match status" value="1"/>
</dbReference>
<dbReference type="AlphaFoldDB" id="A0A7C1GR33"/>
<evidence type="ECO:0000259" key="3">
    <source>
        <dbReference type="PROSITE" id="PS50893"/>
    </source>
</evidence>
<accession>A0A7C1GR33</accession>
<comment type="caution">
    <text evidence="4">The sequence shown here is derived from an EMBL/GenBank/DDBJ whole genome shotgun (WGS) entry which is preliminary data.</text>
</comment>
<dbReference type="InterPro" id="IPR003439">
    <property type="entry name" value="ABC_transporter-like_ATP-bd"/>
</dbReference>
<dbReference type="InterPro" id="IPR050107">
    <property type="entry name" value="ABC_carbohydrate_import_ATPase"/>
</dbReference>
<dbReference type="SUPFAM" id="SSF52540">
    <property type="entry name" value="P-loop containing nucleoside triphosphate hydrolases"/>
    <property type="match status" value="1"/>
</dbReference>